<dbReference type="EMBL" id="PYGJ01000009">
    <property type="protein sequence ID" value="PSL18756.1"/>
    <property type="molecule type" value="Genomic_DNA"/>
</dbReference>
<evidence type="ECO:0000313" key="2">
    <source>
        <dbReference type="Proteomes" id="UP000240418"/>
    </source>
</evidence>
<gene>
    <name evidence="1" type="ORF">CLV88_109141</name>
</gene>
<dbReference type="OrthoDB" id="6086702at2"/>
<dbReference type="RefSeq" id="WP_106609121.1">
    <property type="nucleotide sequence ID" value="NZ_PYGJ01000009.1"/>
</dbReference>
<sequence>MRVDWTALRQELAVWHRDGLRLPFWWRDDDAIAPTKALKQLENLGRNMGVPVHLAIIPANVDQALVEHISDVIVPVVHGWSHQNNAPLGQKKAEFGAGRDLDLVRQELQRGLERMNGVFGARFSKMFVAPWNRLSADVLSILQDVGFTTVSTFQSRTSAQPIAGLEQVNTHIDPIFWRGARGLVEPVTLVSQTVELLEKRRRGILDAAEPLGYLTHHLVHDAEIWEFSRQFLTEICEGPVTLYRHDKKDIS</sequence>
<comment type="caution">
    <text evidence="1">The sequence shown here is derived from an EMBL/GenBank/DDBJ whole genome shotgun (WGS) entry which is preliminary data.</text>
</comment>
<dbReference type="InterPro" id="IPR011330">
    <property type="entry name" value="Glyco_hydro/deAcase_b/a-brl"/>
</dbReference>
<dbReference type="Proteomes" id="UP000240418">
    <property type="component" value="Unassembled WGS sequence"/>
</dbReference>
<proteinExistence type="predicted"/>
<accession>A0A2P8FAJ8</accession>
<dbReference type="CDD" id="cd10928">
    <property type="entry name" value="CE4_u4"/>
    <property type="match status" value="1"/>
</dbReference>
<reference evidence="1 2" key="1">
    <citation type="submission" date="2018-03" db="EMBL/GenBank/DDBJ databases">
        <title>Genomic Encyclopedia of Archaeal and Bacterial Type Strains, Phase II (KMG-II): from individual species to whole genera.</title>
        <authorList>
            <person name="Goeker M."/>
        </authorList>
    </citation>
    <scope>NUCLEOTIDE SEQUENCE [LARGE SCALE GENOMIC DNA]</scope>
    <source>
        <strain evidence="1 2">DSM 100673</strain>
    </source>
</reference>
<dbReference type="GO" id="GO:0005975">
    <property type="term" value="P:carbohydrate metabolic process"/>
    <property type="evidence" value="ECO:0007669"/>
    <property type="project" value="InterPro"/>
</dbReference>
<name>A0A2P8FAJ8_9RHOB</name>
<keyword evidence="2" id="KW-1185">Reference proteome</keyword>
<protein>
    <recommendedName>
        <fullName evidence="3">Polysaccharide deacetylase</fullName>
    </recommendedName>
</protein>
<dbReference type="InterPro" id="IPR049591">
    <property type="entry name" value="CE4_u4-like"/>
</dbReference>
<dbReference type="SUPFAM" id="SSF88713">
    <property type="entry name" value="Glycoside hydrolase/deacetylase"/>
    <property type="match status" value="1"/>
</dbReference>
<organism evidence="1 2">
    <name type="scientific">Shimia abyssi</name>
    <dbReference type="NCBI Taxonomy" id="1662395"/>
    <lineage>
        <taxon>Bacteria</taxon>
        <taxon>Pseudomonadati</taxon>
        <taxon>Pseudomonadota</taxon>
        <taxon>Alphaproteobacteria</taxon>
        <taxon>Rhodobacterales</taxon>
        <taxon>Roseobacteraceae</taxon>
    </lineage>
</organism>
<evidence type="ECO:0008006" key="3">
    <source>
        <dbReference type="Google" id="ProtNLM"/>
    </source>
</evidence>
<dbReference type="AlphaFoldDB" id="A0A2P8FAJ8"/>
<evidence type="ECO:0000313" key="1">
    <source>
        <dbReference type="EMBL" id="PSL18756.1"/>
    </source>
</evidence>
<dbReference type="Gene3D" id="3.20.20.370">
    <property type="entry name" value="Glycoside hydrolase/deacetylase"/>
    <property type="match status" value="1"/>
</dbReference>